<keyword evidence="8 13" id="KW-1133">Transmembrane helix</keyword>
<dbReference type="InterPro" id="IPR051224">
    <property type="entry name" value="NiCoT_RcnA"/>
</dbReference>
<keyword evidence="4 13" id="KW-0813">Transport</keyword>
<keyword evidence="10" id="KW-0921">Nickel transport</keyword>
<evidence type="ECO:0000256" key="14">
    <source>
        <dbReference type="SAM" id="SignalP"/>
    </source>
</evidence>
<dbReference type="GO" id="GO:0010045">
    <property type="term" value="P:response to nickel cation"/>
    <property type="evidence" value="ECO:0007669"/>
    <property type="project" value="TreeGrafter"/>
</dbReference>
<dbReference type="AlphaFoldDB" id="A0A1K1WUI3"/>
<evidence type="ECO:0000313" key="16">
    <source>
        <dbReference type="Proteomes" id="UP000182350"/>
    </source>
</evidence>
<reference evidence="15 16" key="1">
    <citation type="submission" date="2016-11" db="EMBL/GenBank/DDBJ databases">
        <authorList>
            <person name="Jaros S."/>
            <person name="Januszkiewicz K."/>
            <person name="Wedrychowicz H."/>
        </authorList>
    </citation>
    <scope>NUCLEOTIDE SEQUENCE [LARGE SCALE GENOMIC DNA]</scope>
    <source>
        <strain evidence="15 16">DSM 21637</strain>
    </source>
</reference>
<comment type="function">
    <text evidence="1">Efflux system for nickel and cobalt.</text>
</comment>
<evidence type="ECO:0000256" key="2">
    <source>
        <dbReference type="ARBA" id="ARBA00004651"/>
    </source>
</evidence>
<feature type="transmembrane region" description="Helical" evidence="13">
    <location>
        <begin position="126"/>
        <end position="151"/>
    </location>
</feature>
<evidence type="ECO:0000256" key="12">
    <source>
        <dbReference type="ARBA" id="ARBA00023285"/>
    </source>
</evidence>
<proteinExistence type="inferred from homology"/>
<feature type="signal peptide" evidence="14">
    <location>
        <begin position="1"/>
        <end position="19"/>
    </location>
</feature>
<keyword evidence="7 13" id="KW-0812">Transmembrane</keyword>
<accession>A0A1K1WUI3</accession>
<dbReference type="Proteomes" id="UP000182350">
    <property type="component" value="Unassembled WGS sequence"/>
</dbReference>
<evidence type="ECO:0000256" key="8">
    <source>
        <dbReference type="ARBA" id="ARBA00022989"/>
    </source>
</evidence>
<dbReference type="Pfam" id="PF03824">
    <property type="entry name" value="NicO"/>
    <property type="match status" value="1"/>
</dbReference>
<sequence length="371" mass="39905">MTKPLLLLWMLLLSSSLLAAPLPGLPAAERTSTAAVERVAPSQEAASLRNQWQQLTFWILQKQREYHRALADGIEKLSEQGSWQHGWALLVLSFFYGVFHAAGPGHGKAVLTTYLLTQPEKLRRGLLLSFLAAMLQGLTAILLVTVLVHGLGRLAREAFSSVLYVEMASFALVALMGCWLIWRGARQLLNHLRQQPVTRVDTPLVAQTGFTPVQQGSMHITAFTPVQGGSSLMAPAASATPCPSCGKVHHVAPEQVEGKSWWEQGGLLLSIGLRPCSGAVLVLVVANLLGLWWIGVLSAMAMALGTALTVGLLATLAVQARNLAQRLSRLQGRRLFVFTALLAVLGGLFILLLGSSLLLGSLATDHPLGLF</sequence>
<feature type="transmembrane region" description="Helical" evidence="13">
    <location>
        <begin position="163"/>
        <end position="182"/>
    </location>
</feature>
<evidence type="ECO:0000313" key="15">
    <source>
        <dbReference type="EMBL" id="SFX40628.1"/>
    </source>
</evidence>
<name>A0A1K1WUI3_9GAMM</name>
<keyword evidence="5" id="KW-1003">Cell membrane</keyword>
<comment type="subcellular location">
    <subcellularLocation>
        <location evidence="2 13">Cell membrane</location>
        <topology evidence="2 13">Multi-pass membrane protein</topology>
    </subcellularLocation>
</comment>
<evidence type="ECO:0000256" key="11">
    <source>
        <dbReference type="ARBA" id="ARBA00023136"/>
    </source>
</evidence>
<keyword evidence="6" id="KW-0533">Nickel</keyword>
<evidence type="ECO:0000256" key="10">
    <source>
        <dbReference type="ARBA" id="ARBA00023112"/>
    </source>
</evidence>
<dbReference type="GO" id="GO:0032025">
    <property type="term" value="P:response to cobalt ion"/>
    <property type="evidence" value="ECO:0007669"/>
    <property type="project" value="TreeGrafter"/>
</dbReference>
<dbReference type="GO" id="GO:0046583">
    <property type="term" value="F:monoatomic cation efflux transmembrane transporter activity"/>
    <property type="evidence" value="ECO:0007669"/>
    <property type="project" value="TreeGrafter"/>
</dbReference>
<dbReference type="OrthoDB" id="9812956at2"/>
<keyword evidence="9" id="KW-0406">Ion transport</keyword>
<keyword evidence="14" id="KW-0732">Signal</keyword>
<evidence type="ECO:0000256" key="6">
    <source>
        <dbReference type="ARBA" id="ARBA00022596"/>
    </source>
</evidence>
<gene>
    <name evidence="15" type="ORF">SAMN02745752_01562</name>
</gene>
<feature type="chain" id="PRO_5013199292" description="Nickel/cobalt efflux system" evidence="14">
    <location>
        <begin position="20"/>
        <end position="371"/>
    </location>
</feature>
<evidence type="ECO:0000256" key="3">
    <source>
        <dbReference type="ARBA" id="ARBA00022426"/>
    </source>
</evidence>
<keyword evidence="12" id="KW-0170">Cobalt</keyword>
<keyword evidence="11 13" id="KW-0472">Membrane</keyword>
<evidence type="ECO:0000256" key="13">
    <source>
        <dbReference type="RuleBase" id="RU362101"/>
    </source>
</evidence>
<feature type="transmembrane region" description="Helical" evidence="13">
    <location>
        <begin position="86"/>
        <end position="105"/>
    </location>
</feature>
<feature type="transmembrane region" description="Helical" evidence="13">
    <location>
        <begin position="335"/>
        <end position="363"/>
    </location>
</feature>
<dbReference type="PANTHER" id="PTHR40659">
    <property type="entry name" value="NICKEL/COBALT EFFLUX SYSTEM RCNA"/>
    <property type="match status" value="1"/>
</dbReference>
<evidence type="ECO:0000256" key="1">
    <source>
        <dbReference type="ARBA" id="ARBA00002510"/>
    </source>
</evidence>
<protein>
    <recommendedName>
        <fullName evidence="13">Nickel/cobalt efflux system</fullName>
    </recommendedName>
</protein>
<evidence type="ECO:0000256" key="4">
    <source>
        <dbReference type="ARBA" id="ARBA00022448"/>
    </source>
</evidence>
<dbReference type="InterPro" id="IPR011541">
    <property type="entry name" value="Ni/Co_transpt_high_affinity"/>
</dbReference>
<dbReference type="RefSeq" id="WP_072325793.1">
    <property type="nucleotide sequence ID" value="NZ_FPJW01000004.1"/>
</dbReference>
<dbReference type="PANTHER" id="PTHR40659:SF1">
    <property type="entry name" value="NICKEL_COBALT EFFLUX SYSTEM RCNA"/>
    <property type="match status" value="1"/>
</dbReference>
<keyword evidence="16" id="KW-1185">Reference proteome</keyword>
<organism evidence="15 16">
    <name type="scientific">Marinospirillum alkaliphilum DSM 21637</name>
    <dbReference type="NCBI Taxonomy" id="1122209"/>
    <lineage>
        <taxon>Bacteria</taxon>
        <taxon>Pseudomonadati</taxon>
        <taxon>Pseudomonadota</taxon>
        <taxon>Gammaproteobacteria</taxon>
        <taxon>Oceanospirillales</taxon>
        <taxon>Oceanospirillaceae</taxon>
        <taxon>Marinospirillum</taxon>
    </lineage>
</organism>
<dbReference type="EMBL" id="FPJW01000004">
    <property type="protein sequence ID" value="SFX40628.1"/>
    <property type="molecule type" value="Genomic_DNA"/>
</dbReference>
<dbReference type="GO" id="GO:0006824">
    <property type="term" value="P:cobalt ion transport"/>
    <property type="evidence" value="ECO:0007669"/>
    <property type="project" value="UniProtKB-KW"/>
</dbReference>
<evidence type="ECO:0000256" key="9">
    <source>
        <dbReference type="ARBA" id="ARBA00023065"/>
    </source>
</evidence>
<comment type="similarity">
    <text evidence="13">Belongs to the NiCoT transporter (TC 2.A.52) family.</text>
</comment>
<dbReference type="GO" id="GO:0005886">
    <property type="term" value="C:plasma membrane"/>
    <property type="evidence" value="ECO:0007669"/>
    <property type="project" value="UniProtKB-SubCell"/>
</dbReference>
<dbReference type="GO" id="GO:0015099">
    <property type="term" value="F:nickel cation transmembrane transporter activity"/>
    <property type="evidence" value="ECO:0007669"/>
    <property type="project" value="UniProtKB-UniRule"/>
</dbReference>
<evidence type="ECO:0000256" key="5">
    <source>
        <dbReference type="ARBA" id="ARBA00022475"/>
    </source>
</evidence>
<feature type="transmembrane region" description="Helical" evidence="13">
    <location>
        <begin position="267"/>
        <end position="286"/>
    </location>
</feature>
<keyword evidence="3" id="KW-0171">Cobalt transport</keyword>
<dbReference type="STRING" id="1122209.SAMN02745752_01562"/>
<evidence type="ECO:0000256" key="7">
    <source>
        <dbReference type="ARBA" id="ARBA00022692"/>
    </source>
</evidence>
<feature type="transmembrane region" description="Helical" evidence="13">
    <location>
        <begin position="292"/>
        <end position="314"/>
    </location>
</feature>